<dbReference type="SUPFAM" id="SSF69593">
    <property type="entry name" value="Glycerol-3-phosphate (1)-acyltransferase"/>
    <property type="match status" value="1"/>
</dbReference>
<evidence type="ECO:0000313" key="4">
    <source>
        <dbReference type="WBParaSite" id="maker-uti_cns_0000988-snap-gene-1.4-mRNA-1"/>
    </source>
</evidence>
<dbReference type="PANTHER" id="PTHR10983">
    <property type="entry name" value="1-ACYLGLYCEROL-3-PHOSPHATE ACYLTRANSFERASE-RELATED"/>
    <property type="match status" value="1"/>
</dbReference>
<feature type="domain" description="Phospholipid/glycerol acyltransferase" evidence="2">
    <location>
        <begin position="79"/>
        <end position="201"/>
    </location>
</feature>
<dbReference type="GO" id="GO:0036149">
    <property type="term" value="P:phosphatidylinositol acyl-chain remodeling"/>
    <property type="evidence" value="ECO:0007669"/>
    <property type="project" value="TreeGrafter"/>
</dbReference>
<sequence length="378" mass="42961">MFNIAPAIFFLLLFLSSYFGCIFLMGPLLWLLAISPKLFRFAMDSLIAAWLTFASALMELFLGLKFRHYGDSIDKRDCAIIIMNHPSRLDWMYIWYLLMRFGCLSTLKIIMKHELKNLPGPGWAMQAAHYMFLHRAWDHDQPYITECVDYFNIVGCKTQILIFPEGTNFTPQTKAQSDAYAEKEGLAPLKRVLQPRTLGFVHLRQQLGDRLDAVYDLTQDFIDTNSSPPPSSELKFLRGQLPAGIAWRVRRHPASSVPMDAGRAADWLRKLWRDKDLSLCNNIYQSSDLASGDQSLEPTEACSPTFACRIWLIIFLIAWLVFVATSIFWLATSWLALAAFSGLNAAFAGLAAKRFGAGLDAVTRRAARRKQRGRNKDE</sequence>
<accession>A0A1I8G7U2</accession>
<dbReference type="Proteomes" id="UP000095280">
    <property type="component" value="Unplaced"/>
</dbReference>
<organism evidence="3 4">
    <name type="scientific">Macrostomum lignano</name>
    <dbReference type="NCBI Taxonomy" id="282301"/>
    <lineage>
        <taxon>Eukaryota</taxon>
        <taxon>Metazoa</taxon>
        <taxon>Spiralia</taxon>
        <taxon>Lophotrochozoa</taxon>
        <taxon>Platyhelminthes</taxon>
        <taxon>Rhabditophora</taxon>
        <taxon>Macrostomorpha</taxon>
        <taxon>Macrostomida</taxon>
        <taxon>Macrostomidae</taxon>
        <taxon>Macrostomum</taxon>
    </lineage>
</organism>
<dbReference type="GO" id="GO:0005783">
    <property type="term" value="C:endoplasmic reticulum"/>
    <property type="evidence" value="ECO:0007669"/>
    <property type="project" value="TreeGrafter"/>
</dbReference>
<dbReference type="GO" id="GO:0016746">
    <property type="term" value="F:acyltransferase activity"/>
    <property type="evidence" value="ECO:0007669"/>
    <property type="project" value="InterPro"/>
</dbReference>
<feature type="transmembrane region" description="Helical" evidence="1">
    <location>
        <begin position="46"/>
        <end position="64"/>
    </location>
</feature>
<evidence type="ECO:0000313" key="3">
    <source>
        <dbReference type="Proteomes" id="UP000095280"/>
    </source>
</evidence>
<proteinExistence type="predicted"/>
<keyword evidence="1" id="KW-0472">Membrane</keyword>
<feature type="transmembrane region" description="Helical" evidence="1">
    <location>
        <begin position="6"/>
        <end position="34"/>
    </location>
</feature>
<evidence type="ECO:0000259" key="2">
    <source>
        <dbReference type="SMART" id="SM00563"/>
    </source>
</evidence>
<dbReference type="PANTHER" id="PTHR10983:SF16">
    <property type="entry name" value="LYSOCARDIOLIPIN ACYLTRANSFERASE 1"/>
    <property type="match status" value="1"/>
</dbReference>
<keyword evidence="1" id="KW-1133">Transmembrane helix</keyword>
<dbReference type="SMART" id="SM00563">
    <property type="entry name" value="PlsC"/>
    <property type="match status" value="1"/>
</dbReference>
<dbReference type="AlphaFoldDB" id="A0A1I8G7U2"/>
<dbReference type="WBParaSite" id="maker-uti_cns_0000988-snap-gene-1.4-mRNA-1">
    <property type="protein sequence ID" value="maker-uti_cns_0000988-snap-gene-1.4-mRNA-1"/>
    <property type="gene ID" value="maker-uti_cns_0000988-snap-gene-1.4"/>
</dbReference>
<dbReference type="Pfam" id="PF01553">
    <property type="entry name" value="Acyltransferase"/>
    <property type="match status" value="1"/>
</dbReference>
<name>A0A1I8G7U2_9PLAT</name>
<keyword evidence="1" id="KW-0812">Transmembrane</keyword>
<dbReference type="InterPro" id="IPR002123">
    <property type="entry name" value="Plipid/glycerol_acylTrfase"/>
</dbReference>
<protein>
    <submittedName>
        <fullName evidence="4">PlsC domain-containing protein</fullName>
    </submittedName>
</protein>
<feature type="transmembrane region" description="Helical" evidence="1">
    <location>
        <begin position="337"/>
        <end position="362"/>
    </location>
</feature>
<evidence type="ECO:0000256" key="1">
    <source>
        <dbReference type="SAM" id="Phobius"/>
    </source>
</evidence>
<feature type="transmembrane region" description="Helical" evidence="1">
    <location>
        <begin position="310"/>
        <end position="331"/>
    </location>
</feature>
<dbReference type="CDD" id="cd07990">
    <property type="entry name" value="LPLAT_LCLAT1-like"/>
    <property type="match status" value="1"/>
</dbReference>
<reference evidence="4" key="1">
    <citation type="submission" date="2016-11" db="UniProtKB">
        <authorList>
            <consortium name="WormBaseParasite"/>
        </authorList>
    </citation>
    <scope>IDENTIFICATION</scope>
</reference>
<keyword evidence="3" id="KW-1185">Reference proteome</keyword>